<dbReference type="EMBL" id="JAACJK010000110">
    <property type="protein sequence ID" value="KAF5332521.1"/>
    <property type="molecule type" value="Genomic_DNA"/>
</dbReference>
<sequence length="217" mass="24203">MPKTLQHRARSSSKKRPPAPPVSLSMGRARSRAACDCFRVPCRLQGYARSPIVDSHTRRRRNLTHTWIRRKRTPALPRRRHTHSRSSSSSLHVVVISAKNAPTSTHTVLVKRQRARAWCTGVSLLEAVVIDVCERSYASQAWLESGVRFGVPGIVSSGSRSQGRYGPAFARARSGEPTTIFERLVRGRRGWWMSWLPTVQAQPPSSLISTFGLAVEG</sequence>
<gene>
    <name evidence="2" type="ORF">D9611_005312</name>
</gene>
<feature type="region of interest" description="Disordered" evidence="1">
    <location>
        <begin position="72"/>
        <end position="91"/>
    </location>
</feature>
<evidence type="ECO:0000256" key="1">
    <source>
        <dbReference type="SAM" id="MobiDB-lite"/>
    </source>
</evidence>
<organism evidence="2 3">
    <name type="scientific">Ephemerocybe angulata</name>
    <dbReference type="NCBI Taxonomy" id="980116"/>
    <lineage>
        <taxon>Eukaryota</taxon>
        <taxon>Fungi</taxon>
        <taxon>Dikarya</taxon>
        <taxon>Basidiomycota</taxon>
        <taxon>Agaricomycotina</taxon>
        <taxon>Agaricomycetes</taxon>
        <taxon>Agaricomycetidae</taxon>
        <taxon>Agaricales</taxon>
        <taxon>Agaricineae</taxon>
        <taxon>Psathyrellaceae</taxon>
        <taxon>Ephemerocybe</taxon>
    </lineage>
</organism>
<keyword evidence="3" id="KW-1185">Reference proteome</keyword>
<dbReference type="AlphaFoldDB" id="A0A8H5C0Q0"/>
<dbReference type="Proteomes" id="UP000541558">
    <property type="component" value="Unassembled WGS sequence"/>
</dbReference>
<feature type="compositionally biased region" description="Basic residues" evidence="1">
    <location>
        <begin position="72"/>
        <end position="84"/>
    </location>
</feature>
<name>A0A8H5C0Q0_9AGAR</name>
<comment type="caution">
    <text evidence="2">The sequence shown here is derived from an EMBL/GenBank/DDBJ whole genome shotgun (WGS) entry which is preliminary data.</text>
</comment>
<feature type="compositionally biased region" description="Basic residues" evidence="1">
    <location>
        <begin position="1"/>
        <end position="17"/>
    </location>
</feature>
<reference evidence="2 3" key="1">
    <citation type="journal article" date="2020" name="ISME J.">
        <title>Uncovering the hidden diversity of litter-decomposition mechanisms in mushroom-forming fungi.</title>
        <authorList>
            <person name="Floudas D."/>
            <person name="Bentzer J."/>
            <person name="Ahren D."/>
            <person name="Johansson T."/>
            <person name="Persson P."/>
            <person name="Tunlid A."/>
        </authorList>
    </citation>
    <scope>NUCLEOTIDE SEQUENCE [LARGE SCALE GENOMIC DNA]</scope>
    <source>
        <strain evidence="2 3">CBS 175.51</strain>
    </source>
</reference>
<evidence type="ECO:0000313" key="2">
    <source>
        <dbReference type="EMBL" id="KAF5332521.1"/>
    </source>
</evidence>
<evidence type="ECO:0000313" key="3">
    <source>
        <dbReference type="Proteomes" id="UP000541558"/>
    </source>
</evidence>
<protein>
    <submittedName>
        <fullName evidence="2">Uncharacterized protein</fullName>
    </submittedName>
</protein>
<accession>A0A8H5C0Q0</accession>
<feature type="region of interest" description="Disordered" evidence="1">
    <location>
        <begin position="1"/>
        <end position="27"/>
    </location>
</feature>
<proteinExistence type="predicted"/>